<keyword evidence="1" id="KW-0732">Signal</keyword>
<dbReference type="Pfam" id="PF05036">
    <property type="entry name" value="SPOR"/>
    <property type="match status" value="1"/>
</dbReference>
<dbReference type="CDD" id="cd02947">
    <property type="entry name" value="TRX_family"/>
    <property type="match status" value="1"/>
</dbReference>
<dbReference type="InterPro" id="IPR036249">
    <property type="entry name" value="Thioredoxin-like_sf"/>
</dbReference>
<evidence type="ECO:0000259" key="3">
    <source>
        <dbReference type="PROSITE" id="PS51724"/>
    </source>
</evidence>
<dbReference type="InterPro" id="IPR036680">
    <property type="entry name" value="SPOR-like_sf"/>
</dbReference>
<evidence type="ECO:0000259" key="2">
    <source>
        <dbReference type="PROSITE" id="PS51352"/>
    </source>
</evidence>
<name>A0A6S6SR67_9BACT</name>
<dbReference type="PROSITE" id="PS51352">
    <property type="entry name" value="THIOREDOXIN_2"/>
    <property type="match status" value="1"/>
</dbReference>
<dbReference type="SUPFAM" id="SSF110997">
    <property type="entry name" value="Sporulation related repeat"/>
    <property type="match status" value="1"/>
</dbReference>
<feature type="chain" id="PRO_5028050162" evidence="1">
    <location>
        <begin position="19"/>
        <end position="295"/>
    </location>
</feature>
<dbReference type="Gene3D" id="3.40.30.10">
    <property type="entry name" value="Glutaredoxin"/>
    <property type="match status" value="1"/>
</dbReference>
<dbReference type="Pfam" id="PF00085">
    <property type="entry name" value="Thioredoxin"/>
    <property type="match status" value="1"/>
</dbReference>
<dbReference type="EMBL" id="CACVAQ010000193">
    <property type="protein sequence ID" value="CAA6812919.1"/>
    <property type="molecule type" value="Genomic_DNA"/>
</dbReference>
<gene>
    <name evidence="4" type="ORF">HELGO_WM39446</name>
</gene>
<feature type="domain" description="Thioredoxin" evidence="2">
    <location>
        <begin position="20"/>
        <end position="139"/>
    </location>
</feature>
<sequence length="295" mass="32642">MKKIFLTLIVIPFFVLLAAFKPASTIVQFAAADWENSKSRAMTEGKLYFVDFDASYCATCRNMDESTYMSERLASYINKNVVAVRIDVQDFDGVMWSQQYEVEALPTMLIFNEQGELVKRIVGYQSADDLIEEFSAIKTLNPVPVPSIGNTPVPTPTPTPAPIAADQPMSKTNASNNPSAALTITSNTTSNVAVAPNPASTGFGLYEIAVRKQESKGHGVQVGVFSSYETVLSQASVFKRRYSKKTLIHIDKYNGSVVYKLILGTFNSKREAAYFRNDLRRDNVDGLIKDLSLMK</sequence>
<accession>A0A6S6SR67</accession>
<dbReference type="AlphaFoldDB" id="A0A6S6SR67"/>
<evidence type="ECO:0000313" key="4">
    <source>
        <dbReference type="EMBL" id="CAA6812919.1"/>
    </source>
</evidence>
<dbReference type="GO" id="GO:0042834">
    <property type="term" value="F:peptidoglycan binding"/>
    <property type="evidence" value="ECO:0007669"/>
    <property type="project" value="InterPro"/>
</dbReference>
<feature type="signal peptide" evidence="1">
    <location>
        <begin position="1"/>
        <end position="18"/>
    </location>
</feature>
<reference evidence="4" key="1">
    <citation type="submission" date="2020-01" db="EMBL/GenBank/DDBJ databases">
        <authorList>
            <person name="Meier V. D."/>
            <person name="Meier V D."/>
        </authorList>
    </citation>
    <scope>NUCLEOTIDE SEQUENCE</scope>
    <source>
        <strain evidence="4">HLG_WM_MAG_10</strain>
    </source>
</reference>
<dbReference type="Gene3D" id="3.30.70.1070">
    <property type="entry name" value="Sporulation related repeat"/>
    <property type="match status" value="1"/>
</dbReference>
<dbReference type="SUPFAM" id="SSF52833">
    <property type="entry name" value="Thioredoxin-like"/>
    <property type="match status" value="1"/>
</dbReference>
<feature type="domain" description="SPOR" evidence="3">
    <location>
        <begin position="212"/>
        <end position="295"/>
    </location>
</feature>
<dbReference type="InterPro" id="IPR007730">
    <property type="entry name" value="SPOR-like_dom"/>
</dbReference>
<protein>
    <submittedName>
        <fullName evidence="4">Thioredoxin domain protein</fullName>
    </submittedName>
</protein>
<proteinExistence type="predicted"/>
<dbReference type="PROSITE" id="PS51724">
    <property type="entry name" value="SPOR"/>
    <property type="match status" value="1"/>
</dbReference>
<dbReference type="InterPro" id="IPR013766">
    <property type="entry name" value="Thioredoxin_domain"/>
</dbReference>
<organism evidence="4">
    <name type="scientific">uncultured Aureispira sp</name>
    <dbReference type="NCBI Taxonomy" id="1331704"/>
    <lineage>
        <taxon>Bacteria</taxon>
        <taxon>Pseudomonadati</taxon>
        <taxon>Bacteroidota</taxon>
        <taxon>Saprospiria</taxon>
        <taxon>Saprospirales</taxon>
        <taxon>Saprospiraceae</taxon>
        <taxon>Aureispira</taxon>
        <taxon>environmental samples</taxon>
    </lineage>
</organism>
<evidence type="ECO:0000256" key="1">
    <source>
        <dbReference type="SAM" id="SignalP"/>
    </source>
</evidence>